<evidence type="ECO:0000259" key="7">
    <source>
        <dbReference type="SMART" id="SM01005"/>
    </source>
</evidence>
<comment type="function">
    <text evidence="4">Catalyzes the interconversion of L-alanine and D-alanine. May also act on other amino acids.</text>
</comment>
<dbReference type="GO" id="GO:0005829">
    <property type="term" value="C:cytosol"/>
    <property type="evidence" value="ECO:0007669"/>
    <property type="project" value="TreeGrafter"/>
</dbReference>
<dbReference type="PROSITE" id="PS00395">
    <property type="entry name" value="ALANINE_RACEMASE"/>
    <property type="match status" value="1"/>
</dbReference>
<evidence type="ECO:0000313" key="9">
    <source>
        <dbReference type="Proteomes" id="UP000029093"/>
    </source>
</evidence>
<dbReference type="PRINTS" id="PR00992">
    <property type="entry name" value="ALARACEMASE"/>
</dbReference>
<evidence type="ECO:0000256" key="2">
    <source>
        <dbReference type="ARBA" id="ARBA00022898"/>
    </source>
</evidence>
<dbReference type="EMBL" id="JGYQ01000016">
    <property type="protein sequence ID" value="KFI46230.1"/>
    <property type="molecule type" value="Genomic_DNA"/>
</dbReference>
<sequence length="463" mass="49423">MNVTSPRDNGDMTLSAVPAWQFSSAQGEANYKAALRQYPAQAIVDLAAMRDNMRHLVSVVGGPQSGTAVMGVVKADAYGHGLIPSALAALAGGATWLGTAQSHEALLLRKAGIGPDRCRILTWVYNGTQVPFDELIANDIDISVGSLAGIDALAAAARKVGRPARVHVKVDSGFGRNGFTPQGFGAALDKLVPLAKEGVLEIVGQWSHLAVADSPDVPEFVDATDQQVATFNEFTERMRQAGIAPKIRHLANTAATLDRPQIHFELTRPGVGLYGYEPDPAMGTPQTYRLKPAMTLQAQLGTVKDVESGHGISYGRTYLTPQSTSTAIVPVGYADGIHRSASGFDMQGAKHVTKLGGPVRVMTEQGPKLLRVSGRVCMDQFILDLHGSAAEMGVHEGDTVELFGPGRGEDYAEPTADDWARAADTISYEIFTCLRNRIPRLYLHAPEVLPPEDLAKLDPASIL</sequence>
<accession>A0A086ZI80</accession>
<comment type="caution">
    <text evidence="8">The sequence shown here is derived from an EMBL/GenBank/DDBJ whole genome shotgun (WGS) entry which is preliminary data.</text>
</comment>
<protein>
    <recommendedName>
        <fullName evidence="4">Alanine racemase</fullName>
        <ecNumber evidence="4">5.1.1.1</ecNumber>
    </recommendedName>
</protein>
<dbReference type="InterPro" id="IPR029066">
    <property type="entry name" value="PLP-binding_barrel"/>
</dbReference>
<dbReference type="InterPro" id="IPR000821">
    <property type="entry name" value="Ala_racemase"/>
</dbReference>
<dbReference type="NCBIfam" id="TIGR00492">
    <property type="entry name" value="alr"/>
    <property type="match status" value="1"/>
</dbReference>
<name>A0A086ZI80_9BIFI</name>
<dbReference type="GO" id="GO:0008784">
    <property type="term" value="F:alanine racemase activity"/>
    <property type="evidence" value="ECO:0007669"/>
    <property type="project" value="UniProtKB-UniRule"/>
</dbReference>
<feature type="binding site" evidence="4 6">
    <location>
        <position position="176"/>
    </location>
    <ligand>
        <name>substrate</name>
    </ligand>
</feature>
<keyword evidence="3 4" id="KW-0413">Isomerase</keyword>
<evidence type="ECO:0000256" key="3">
    <source>
        <dbReference type="ARBA" id="ARBA00023235"/>
    </source>
</evidence>
<reference evidence="8 9" key="1">
    <citation type="submission" date="2014-03" db="EMBL/GenBank/DDBJ databases">
        <title>Genomics of Bifidobacteria.</title>
        <authorList>
            <person name="Ventura M."/>
            <person name="Milani C."/>
            <person name="Lugli G.A."/>
        </authorList>
    </citation>
    <scope>NUCLEOTIDE SEQUENCE [LARGE SCALE GENOMIC DNA]</scope>
    <source>
        <strain evidence="8 9">LMG 10736</strain>
    </source>
</reference>
<dbReference type="Gene3D" id="2.40.37.10">
    <property type="entry name" value="Lyase, Ornithine Decarboxylase, Chain A, domain 1"/>
    <property type="match status" value="1"/>
</dbReference>
<dbReference type="Pfam" id="PF01168">
    <property type="entry name" value="Ala_racemase_N"/>
    <property type="match status" value="1"/>
</dbReference>
<comment type="catalytic activity">
    <reaction evidence="4">
        <text>L-alanine = D-alanine</text>
        <dbReference type="Rhea" id="RHEA:20249"/>
        <dbReference type="ChEBI" id="CHEBI:57416"/>
        <dbReference type="ChEBI" id="CHEBI:57972"/>
        <dbReference type="EC" id="5.1.1.1"/>
    </reaction>
</comment>
<dbReference type="EC" id="5.1.1.1" evidence="4"/>
<evidence type="ECO:0000313" key="8">
    <source>
        <dbReference type="EMBL" id="KFI46230.1"/>
    </source>
</evidence>
<evidence type="ECO:0000256" key="4">
    <source>
        <dbReference type="HAMAP-Rule" id="MF_01201"/>
    </source>
</evidence>
<dbReference type="InterPro" id="IPR011079">
    <property type="entry name" value="Ala_racemase_C"/>
</dbReference>
<dbReference type="PANTHER" id="PTHR30511:SF0">
    <property type="entry name" value="ALANINE RACEMASE, CATABOLIC-RELATED"/>
    <property type="match status" value="1"/>
</dbReference>
<feature type="active site" description="Proton acceptor; specific for D-alanine" evidence="4">
    <location>
        <position position="74"/>
    </location>
</feature>
<evidence type="ECO:0000256" key="6">
    <source>
        <dbReference type="PIRSR" id="PIRSR600821-52"/>
    </source>
</evidence>
<dbReference type="GO" id="GO:0030170">
    <property type="term" value="F:pyridoxal phosphate binding"/>
    <property type="evidence" value="ECO:0007669"/>
    <property type="project" value="UniProtKB-UniRule"/>
</dbReference>
<comment type="cofactor">
    <cofactor evidence="1 4 5">
        <name>pyridoxal 5'-phosphate</name>
        <dbReference type="ChEBI" id="CHEBI:597326"/>
    </cofactor>
</comment>
<organism evidence="8 9">
    <name type="scientific">Bifidobacterium boum</name>
    <dbReference type="NCBI Taxonomy" id="78343"/>
    <lineage>
        <taxon>Bacteria</taxon>
        <taxon>Bacillati</taxon>
        <taxon>Actinomycetota</taxon>
        <taxon>Actinomycetes</taxon>
        <taxon>Bifidobacteriales</taxon>
        <taxon>Bifidobacteriaceae</taxon>
        <taxon>Bifidobacterium</taxon>
    </lineage>
</organism>
<proteinExistence type="inferred from homology"/>
<dbReference type="Proteomes" id="UP000029093">
    <property type="component" value="Unassembled WGS sequence"/>
</dbReference>
<comment type="similarity">
    <text evidence="4">Belongs to the alanine racemase family.</text>
</comment>
<evidence type="ECO:0000256" key="1">
    <source>
        <dbReference type="ARBA" id="ARBA00001933"/>
    </source>
</evidence>
<dbReference type="GO" id="GO:0009252">
    <property type="term" value="P:peptidoglycan biosynthetic process"/>
    <property type="evidence" value="ECO:0007669"/>
    <property type="project" value="TreeGrafter"/>
</dbReference>
<comment type="pathway">
    <text evidence="4">Amino-acid biosynthesis; D-alanine biosynthesis; D-alanine from L-alanine: step 1/1.</text>
</comment>
<keyword evidence="9" id="KW-1185">Reference proteome</keyword>
<dbReference type="InterPro" id="IPR009006">
    <property type="entry name" value="Ala_racemase/Decarboxylase_C"/>
</dbReference>
<feature type="modified residue" description="N6-(pyridoxal phosphate)lysine" evidence="4 5">
    <location>
        <position position="74"/>
    </location>
</feature>
<gene>
    <name evidence="8" type="ORF">BBOU_1316</name>
</gene>
<dbReference type="UniPathway" id="UPA00042">
    <property type="reaction ID" value="UER00497"/>
</dbReference>
<dbReference type="SUPFAM" id="SSF51419">
    <property type="entry name" value="PLP-binding barrel"/>
    <property type="match status" value="1"/>
</dbReference>
<dbReference type="CDD" id="cd00430">
    <property type="entry name" value="PLPDE_III_AR"/>
    <property type="match status" value="1"/>
</dbReference>
<feature type="active site" description="Proton acceptor; specific for L-alanine" evidence="4">
    <location>
        <position position="314"/>
    </location>
</feature>
<keyword evidence="2 4" id="KW-0663">Pyridoxal phosphate</keyword>
<dbReference type="Gene3D" id="3.20.20.10">
    <property type="entry name" value="Alanine racemase"/>
    <property type="match status" value="1"/>
</dbReference>
<feature type="binding site" evidence="4 6">
    <location>
        <position position="378"/>
    </location>
    <ligand>
        <name>substrate</name>
    </ligand>
</feature>
<dbReference type="SMART" id="SM01005">
    <property type="entry name" value="Ala_racemase_C"/>
    <property type="match status" value="1"/>
</dbReference>
<dbReference type="Pfam" id="PF00842">
    <property type="entry name" value="Ala_racemase_C"/>
    <property type="match status" value="1"/>
</dbReference>
<dbReference type="InterPro" id="IPR001608">
    <property type="entry name" value="Ala_racemase_N"/>
</dbReference>
<evidence type="ECO:0000256" key="5">
    <source>
        <dbReference type="PIRSR" id="PIRSR600821-50"/>
    </source>
</evidence>
<dbReference type="PANTHER" id="PTHR30511">
    <property type="entry name" value="ALANINE RACEMASE"/>
    <property type="match status" value="1"/>
</dbReference>
<dbReference type="AlphaFoldDB" id="A0A086ZI80"/>
<dbReference type="SUPFAM" id="SSF50621">
    <property type="entry name" value="Alanine racemase C-terminal domain-like"/>
    <property type="match status" value="1"/>
</dbReference>
<dbReference type="InterPro" id="IPR020622">
    <property type="entry name" value="Ala_racemase_pyridoxalP-BS"/>
</dbReference>
<dbReference type="GO" id="GO:0030632">
    <property type="term" value="P:D-alanine biosynthetic process"/>
    <property type="evidence" value="ECO:0007669"/>
    <property type="project" value="UniProtKB-UniRule"/>
</dbReference>
<feature type="domain" description="Alanine racemase C-terminal" evidence="7">
    <location>
        <begin position="293"/>
        <end position="443"/>
    </location>
</feature>
<dbReference type="HAMAP" id="MF_01201">
    <property type="entry name" value="Ala_racemase"/>
    <property type="match status" value="1"/>
</dbReference>